<organism evidence="1 2">
    <name type="scientific">Candidatus Synechococcus spongiarum 142</name>
    <dbReference type="NCBI Taxonomy" id="1608213"/>
    <lineage>
        <taxon>Bacteria</taxon>
        <taxon>Bacillati</taxon>
        <taxon>Cyanobacteriota</taxon>
        <taxon>Cyanophyceae</taxon>
        <taxon>Synechococcales</taxon>
        <taxon>Synechococcaceae</taxon>
        <taxon>Synechococcus</taxon>
    </lineage>
</organism>
<dbReference type="EMBL" id="JXUO01000186">
    <property type="protein sequence ID" value="KKZ14131.1"/>
    <property type="molecule type" value="Genomic_DNA"/>
</dbReference>
<evidence type="ECO:0000313" key="1">
    <source>
        <dbReference type="EMBL" id="KKZ14131.1"/>
    </source>
</evidence>
<evidence type="ECO:0000313" key="2">
    <source>
        <dbReference type="Proteomes" id="UP000035054"/>
    </source>
</evidence>
<protein>
    <recommendedName>
        <fullName evidence="3">DUF2786 domain-containing protein</fullName>
    </recommendedName>
</protein>
<proteinExistence type="predicted"/>
<sequence>MVDEEALRQKLAKVEELFRRAGSPGERAAAAAAINRLYARLDSTSKDEEPEVELKFSLPDRWSLRLFIAVCRKHGVHPYRYGRQRRTTIMARARPGDFKRVIWSEFCQLHDELERYFEEVSDQLITRAMGSDGNASTVDGR</sequence>
<dbReference type="AlphaFoldDB" id="A0A6N3X6B7"/>
<dbReference type="Proteomes" id="UP000035054">
    <property type="component" value="Unassembled WGS sequence"/>
</dbReference>
<gene>
    <name evidence="1" type="ORF">TH68_05630</name>
</gene>
<comment type="caution">
    <text evidence="1">The sequence shown here is derived from an EMBL/GenBank/DDBJ whole genome shotgun (WGS) entry which is preliminary data.</text>
</comment>
<name>A0A6N3X6B7_9SYNE</name>
<evidence type="ECO:0008006" key="3">
    <source>
        <dbReference type="Google" id="ProtNLM"/>
    </source>
</evidence>
<accession>A0A6N3X6B7</accession>
<reference evidence="1 2" key="1">
    <citation type="submission" date="2015-01" db="EMBL/GenBank/DDBJ databases">
        <title>Lifestyle Evolution in Cyanobacterial Symbionts of Sponges.</title>
        <authorList>
            <person name="Burgsdorf I."/>
            <person name="Slaby B.M."/>
            <person name="Handley K.M."/>
            <person name="Haber M."/>
            <person name="Blom J."/>
            <person name="Marshall C.W."/>
            <person name="Gilbert J.A."/>
            <person name="Hentschel U."/>
            <person name="Steindler L."/>
        </authorList>
    </citation>
    <scope>NUCLEOTIDE SEQUENCE [LARGE SCALE GENOMIC DNA]</scope>
    <source>
        <strain evidence="1">142</strain>
    </source>
</reference>